<dbReference type="GO" id="GO:0006096">
    <property type="term" value="P:glycolytic process"/>
    <property type="evidence" value="ECO:0007669"/>
    <property type="project" value="InterPro"/>
</dbReference>
<dbReference type="SUPFAM" id="SSF53067">
    <property type="entry name" value="Actin-like ATPase domain"/>
    <property type="match status" value="1"/>
</dbReference>
<dbReference type="CDD" id="cd24008">
    <property type="entry name" value="ASKHA_NBD_GLK"/>
    <property type="match status" value="1"/>
</dbReference>
<evidence type="ECO:0000256" key="2">
    <source>
        <dbReference type="ARBA" id="ARBA00022777"/>
    </source>
</evidence>
<evidence type="ECO:0000313" key="5">
    <source>
        <dbReference type="Proteomes" id="UP000018780"/>
    </source>
</evidence>
<dbReference type="PANTHER" id="PTHR47690:SF1">
    <property type="entry name" value="GLUCOKINASE"/>
    <property type="match status" value="1"/>
</dbReference>
<dbReference type="AlphaFoldDB" id="V9VVD9"/>
<keyword evidence="1" id="KW-0808">Transferase</keyword>
<proteinExistence type="inferred from homology"/>
<keyword evidence="2 4" id="KW-0418">Kinase</keyword>
<dbReference type="RefSeq" id="WP_024091037.1">
    <property type="nucleotide sequence ID" value="NC_023135.1"/>
</dbReference>
<name>V9VVD9_9RHOB</name>
<dbReference type="GO" id="GO:0005829">
    <property type="term" value="C:cytosol"/>
    <property type="evidence" value="ECO:0007669"/>
    <property type="project" value="TreeGrafter"/>
</dbReference>
<dbReference type="InterPro" id="IPR050201">
    <property type="entry name" value="Bacterial_glucokinase"/>
</dbReference>
<dbReference type="InterPro" id="IPR043129">
    <property type="entry name" value="ATPase_NBD"/>
</dbReference>
<dbReference type="InterPro" id="IPR003836">
    <property type="entry name" value="Glucokinase"/>
</dbReference>
<evidence type="ECO:0000313" key="4">
    <source>
        <dbReference type="EMBL" id="AHD01679.1"/>
    </source>
</evidence>
<dbReference type="EMBL" id="CP006773">
    <property type="protein sequence ID" value="AHD01679.1"/>
    <property type="molecule type" value="Genomic_DNA"/>
</dbReference>
<organism evidence="4 5">
    <name type="scientific">Leisingera methylohalidivorans DSM 14336</name>
    <dbReference type="NCBI Taxonomy" id="999552"/>
    <lineage>
        <taxon>Bacteria</taxon>
        <taxon>Pseudomonadati</taxon>
        <taxon>Pseudomonadota</taxon>
        <taxon>Alphaproteobacteria</taxon>
        <taxon>Rhodobacterales</taxon>
        <taxon>Roseobacteraceae</taxon>
        <taxon>Leisingera</taxon>
    </lineage>
</organism>
<accession>V9VVD9</accession>
<sequence length="316" mass="31819">MAAELTVLAGDAGGSRTRLALAAPGIGVTALQSFANDSFASLEDVLRAYCAQPGFPPLQGACLAVAGPVRDGQFHLTNRNWQGDADSVSAALGLPAGARAGIINDLAALCHALPALIPGQQSCLRPGRSSGSQALVAGIGTGFNVSAARNGAVLEAELGRASLPQAVYRRLQGLLDHGAEGFASTEMLFSGAGLVRLHQALTGSAASSAERIGAAYLANPEAPEARTVCEWAHLLGLMARELTAAYLPGQGMFFAGSVARGVLNSPARAHFLESYTAPGGRLGTVCAETPLRLITDDAAGVGGAARVALAAAGAAV</sequence>
<dbReference type="PATRIC" id="fig|999552.6.peg.2819"/>
<dbReference type="PANTHER" id="PTHR47690">
    <property type="entry name" value="GLUCOKINASE"/>
    <property type="match status" value="1"/>
</dbReference>
<dbReference type="Gene3D" id="3.30.420.40">
    <property type="match status" value="1"/>
</dbReference>
<comment type="similarity">
    <text evidence="3">Belongs to the bacterial glucokinase family.</text>
</comment>
<dbReference type="STRING" id="999552.METH_14100"/>
<evidence type="ECO:0000256" key="1">
    <source>
        <dbReference type="ARBA" id="ARBA00022679"/>
    </source>
</evidence>
<dbReference type="OrthoDB" id="9765195at2"/>
<dbReference type="Proteomes" id="UP000018780">
    <property type="component" value="Chromosome"/>
</dbReference>
<reference evidence="4 5" key="1">
    <citation type="submission" date="2013-09" db="EMBL/GenBank/DDBJ databases">
        <authorList>
            <consortium name="DOE Joint Genome Institute"/>
            <person name="Klenk H.-P."/>
            <person name="Huntemann M."/>
            <person name="Han J."/>
            <person name="Chen A."/>
            <person name="Kyrpides N."/>
            <person name="Mavromatis K."/>
            <person name="Markowitz V."/>
            <person name="Palaniappan K."/>
            <person name="Ivanova N."/>
            <person name="Schaumberg A."/>
            <person name="Pati A."/>
            <person name="Liolios K."/>
            <person name="Nordberg H.P."/>
            <person name="Cantor M.N."/>
            <person name="Hua S.X."/>
            <person name="Woyke T."/>
        </authorList>
    </citation>
    <scope>NUCLEOTIDE SEQUENCE [LARGE SCALE GENOMIC DNA]</scope>
    <source>
        <strain evidence="4 5">DSM 14336</strain>
    </source>
</reference>
<dbReference type="GO" id="GO:0005524">
    <property type="term" value="F:ATP binding"/>
    <property type="evidence" value="ECO:0007669"/>
    <property type="project" value="InterPro"/>
</dbReference>
<dbReference type="Gene3D" id="3.40.367.20">
    <property type="match status" value="1"/>
</dbReference>
<evidence type="ECO:0000256" key="3">
    <source>
        <dbReference type="RuleBase" id="RU004046"/>
    </source>
</evidence>
<dbReference type="GO" id="GO:0005536">
    <property type="term" value="F:D-glucose binding"/>
    <property type="evidence" value="ECO:0007669"/>
    <property type="project" value="InterPro"/>
</dbReference>
<dbReference type="KEGG" id="lmd:METH_14100"/>
<keyword evidence="5" id="KW-1185">Reference proteome</keyword>
<dbReference type="GO" id="GO:0004340">
    <property type="term" value="F:glucokinase activity"/>
    <property type="evidence" value="ECO:0007669"/>
    <property type="project" value="InterPro"/>
</dbReference>
<dbReference type="HOGENOM" id="CLU_042582_1_0_5"/>
<protein>
    <submittedName>
        <fullName evidence="4">Glucokinase</fullName>
    </submittedName>
</protein>
<dbReference type="Pfam" id="PF02685">
    <property type="entry name" value="Glucokinase"/>
    <property type="match status" value="1"/>
</dbReference>
<gene>
    <name evidence="4" type="ORF">METH_14100</name>
</gene>